<proteinExistence type="predicted"/>
<evidence type="ECO:0000313" key="2">
    <source>
        <dbReference type="EMBL" id="ABC22081.1"/>
    </source>
</evidence>
<sequence length="323" mass="34851">MNEMPVQPTPAPPVDAPSPDGDRDLFGWRVRADLPLPELPVWAGDGRAPDILIRVAAVSPLDDGAQVFSPRIRFIEATLCFDVPDVARYRVDGGHLVTIEAARGIAADAPEIRLFFFGTVLAVLCFRRGLIPLHASAVALDGRALLLSGESGTGKSTLAAALLARGYPLLSDDLCALDVSCPDKPMILPCTAHLKLWGDAAARLGIATDGMTPVRRHLDKFRIPVRSASDAPLGPGTIIRLKRVTRAEQVGTRPLLGAEALCYDLIHRFRLGIALGYQSTMLTALAPLVRSAPIIQLNRRDDLGALPDLADHVIRLARDERRD</sequence>
<gene>
    <name evidence="2" type="ordered locus">Rru_A1280</name>
</gene>
<dbReference type="PROSITE" id="PS00675">
    <property type="entry name" value="SIGMA54_INTERACT_1"/>
    <property type="match status" value="1"/>
</dbReference>
<dbReference type="EnsemblBacteria" id="ABC22081">
    <property type="protein sequence ID" value="ABC22081"/>
    <property type="gene ID" value="Rru_A1280"/>
</dbReference>
<dbReference type="SUPFAM" id="SSF53795">
    <property type="entry name" value="PEP carboxykinase-like"/>
    <property type="match status" value="1"/>
</dbReference>
<dbReference type="Proteomes" id="UP000001929">
    <property type="component" value="Chromosome"/>
</dbReference>
<dbReference type="InterPro" id="IPR027417">
    <property type="entry name" value="P-loop_NTPase"/>
</dbReference>
<keyword evidence="2" id="KW-0418">Kinase</keyword>
<evidence type="ECO:0000313" key="3">
    <source>
        <dbReference type="Proteomes" id="UP000001929"/>
    </source>
</evidence>
<feature type="region of interest" description="Disordered" evidence="1">
    <location>
        <begin position="1"/>
        <end position="20"/>
    </location>
</feature>
<dbReference type="EC" id="2.7.1.-" evidence="2"/>
<evidence type="ECO:0000256" key="1">
    <source>
        <dbReference type="SAM" id="MobiDB-lite"/>
    </source>
</evidence>
<accession>Q2RUW4</accession>
<dbReference type="PhylomeDB" id="Q2RUW4"/>
<dbReference type="RefSeq" id="WP_011389035.1">
    <property type="nucleotide sequence ID" value="NC_007643.1"/>
</dbReference>
<keyword evidence="2" id="KW-0808">Transferase</keyword>
<protein>
    <submittedName>
        <fullName evidence="2">Hpr(Ser) kinase/phosphatase</fullName>
        <ecNumber evidence="2">2.7.1.-</ecNumber>
    </submittedName>
</protein>
<keyword evidence="3" id="KW-1185">Reference proteome</keyword>
<dbReference type="eggNOG" id="COG1493">
    <property type="taxonomic scope" value="Bacteria"/>
</dbReference>
<dbReference type="GO" id="GO:0016301">
    <property type="term" value="F:kinase activity"/>
    <property type="evidence" value="ECO:0007669"/>
    <property type="project" value="UniProtKB-KW"/>
</dbReference>
<organism evidence="2 3">
    <name type="scientific">Rhodospirillum rubrum (strain ATCC 11170 / ATH 1.1.1 / DSM 467 / LMG 4362 / NCIMB 8255 / S1)</name>
    <dbReference type="NCBI Taxonomy" id="269796"/>
    <lineage>
        <taxon>Bacteria</taxon>
        <taxon>Pseudomonadati</taxon>
        <taxon>Pseudomonadota</taxon>
        <taxon>Alphaproteobacteria</taxon>
        <taxon>Rhodospirillales</taxon>
        <taxon>Rhodospirillaceae</taxon>
        <taxon>Rhodospirillum</taxon>
    </lineage>
</organism>
<dbReference type="Gene3D" id="3.40.50.300">
    <property type="entry name" value="P-loop containing nucleotide triphosphate hydrolases"/>
    <property type="match status" value="1"/>
</dbReference>
<dbReference type="HOGENOM" id="CLU_073290_2_0_5"/>
<dbReference type="InterPro" id="IPR025662">
    <property type="entry name" value="Sigma_54_int_dom_ATP-bd_1"/>
</dbReference>
<dbReference type="DNASU" id="3833588"/>
<dbReference type="EMBL" id="CP000230">
    <property type="protein sequence ID" value="ABC22081.1"/>
    <property type="molecule type" value="Genomic_DNA"/>
</dbReference>
<reference evidence="2 3" key="1">
    <citation type="journal article" date="2011" name="Stand. Genomic Sci.">
        <title>Complete genome sequence of Rhodospirillum rubrum type strain (S1).</title>
        <authorList>
            <person name="Munk A.C."/>
            <person name="Copeland A."/>
            <person name="Lucas S."/>
            <person name="Lapidus A."/>
            <person name="Del Rio T.G."/>
            <person name="Barry K."/>
            <person name="Detter J.C."/>
            <person name="Hammon N."/>
            <person name="Israni S."/>
            <person name="Pitluck S."/>
            <person name="Brettin T."/>
            <person name="Bruce D."/>
            <person name="Han C."/>
            <person name="Tapia R."/>
            <person name="Gilna P."/>
            <person name="Schmutz J."/>
            <person name="Larimer F."/>
            <person name="Land M."/>
            <person name="Kyrpides N.C."/>
            <person name="Mavromatis K."/>
            <person name="Richardson P."/>
            <person name="Rohde M."/>
            <person name="Goker M."/>
            <person name="Klenk H.P."/>
            <person name="Zhang Y."/>
            <person name="Roberts G.P."/>
            <person name="Reslewic S."/>
            <person name="Schwartz D.C."/>
        </authorList>
    </citation>
    <scope>NUCLEOTIDE SEQUENCE [LARGE SCALE GENOMIC DNA]</scope>
    <source>
        <strain evidence="3">ATCC 11170 / ATH 1.1.1 / DSM 467 / LMG 4362 / NCIMB 8255 / S1</strain>
    </source>
</reference>
<dbReference type="STRING" id="269796.Rru_A1280"/>
<feature type="compositionally biased region" description="Pro residues" evidence="1">
    <location>
        <begin position="7"/>
        <end position="16"/>
    </location>
</feature>
<dbReference type="AlphaFoldDB" id="Q2RUW4"/>
<dbReference type="KEGG" id="rru:Rru_A1280"/>
<name>Q2RUW4_RHORT</name>